<dbReference type="InterPro" id="IPR003616">
    <property type="entry name" value="Post-SET_dom"/>
</dbReference>
<dbReference type="Gene3D" id="2.170.270.10">
    <property type="entry name" value="SET domain"/>
    <property type="match status" value="1"/>
</dbReference>
<dbReference type="Pfam" id="PF00856">
    <property type="entry name" value="SET"/>
    <property type="match status" value="1"/>
</dbReference>
<feature type="region of interest" description="Disordered" evidence="14">
    <location>
        <begin position="1207"/>
        <end position="1240"/>
    </location>
</feature>
<dbReference type="Proteomes" id="UP001209878">
    <property type="component" value="Unassembled WGS sequence"/>
</dbReference>
<name>A0AAD9N904_RIDPI</name>
<dbReference type="CDD" id="cd12304">
    <property type="entry name" value="RRM_Set1"/>
    <property type="match status" value="1"/>
</dbReference>
<dbReference type="GO" id="GO:0048188">
    <property type="term" value="C:Set1C/COMPASS complex"/>
    <property type="evidence" value="ECO:0007669"/>
    <property type="project" value="InterPro"/>
</dbReference>
<feature type="compositionally biased region" description="Polar residues" evidence="14">
    <location>
        <begin position="247"/>
        <end position="258"/>
    </location>
</feature>
<dbReference type="GO" id="GO:0003723">
    <property type="term" value="F:RNA binding"/>
    <property type="evidence" value="ECO:0007669"/>
    <property type="project" value="UniProtKB-KW"/>
</dbReference>
<accession>A0AAD9N904</accession>
<sequence length="1665" mass="185625">MDHFRNFDHSSLNGVARSGGDASLDRRKRNYKLVLDPTLKPGSQKVYRFDGSLPGETTPLIIRDPRSRMKRFWTRREPALLPIPKFKYDEYYVGVILPKEVTFCHLNDNINQSFLFDMCKSFGNVEECNIYYHPKTKKHLGLGRVLFTSTRAARQCCEKLHNTSKMGKIMTVIVDSMGAERDRMYGDLIADKPIPRPMSPKTPQAKDPRHKLSDLPPSLEMPVSVDRPVAANDRSASTDHSGFWTPGSGSAASSDRGYGTSSLPYADSIGGYSTTPSAQSDMSYPPSAPHTPQVGFIDGNMMQMAPPPVTGYDGGMPGGEGIMFNADSFQHPPPQFGAQQAFEAQPHNFDRSYKQPQQRPGYGQYDQSFQKKERGRDRRDSRWEWNDNRDRQRRDRHRGGKDQGRYHSHHKGRDGEREHRERDRHRGGGEWGRDRGKDWNNGRNRDWENGRDWEEGRQWDSGGGRQRDWEGECNSRDGSWNKDMAEQQQYPPPPLPQPPLQLQQPPASMPPSVPLMPPTHIPPVPPPQSTPMLPPPTVAPPMPDITTAPPPLPHPVMAPPPARLSPEIDSRRSTSLEARIQSLLRQNSDFDDTGGDADQPAPPDDDAPPLPPTTEDVEPPPLPPEPEECAPPLPEESAPPLPADADGEAVCDIPSNGILSSGEMLSTFHTWATSDFVQEESVEVGADRTPVPVVDAVNVTEVTSADIADAAAQKTTVVDDDDDDHMSLSSLSSGEEKLEVTAPPPPGVMQQQHPLPGGVMFASPTLLPTWALDTKLQMQNMYSVSMMTPMPGTSFLNSPSVNHEYEEEQMFSGVLEKVIAELRVVMMKDLSKKMVETSAFKSFEGWWDNEKNIQKKIIPNTTDKLSVAKATTAPTPKISDFDSISTLFDNQSKGLGRAFGVGGILGLRGAVPKLPSFRRKFRPPSPPPPDEKFRGPRTPEGSDNDDISDVESLPAKGKTKKSLIEDTDKSDSDSDDEEEEDDDDDEESSSGASEDEESEEASSADEEDEDEDEDVEMQTDKEESDAEQDICKPGTSQKEEQETPKLENGDVTKTTEAVTSEDSRSRLSPITEVEQTKNQKRALPEETTPTEMDISKKSIDVKKDIETPIDAKDGDQPRPVVPPVGDVIADSEKDHHLEQLAEVDVCDDPTSGMLSVDSGLEKDVAMALLQMHDDQLVVSEQAVTPPKPEEPSSHYTMTAEHNYFAPPKSTADKQVVPPTGKQVTTETDLTDSASEGEPNLIPCLPPTIQADHNYCRPFHPVEEGAAPCKKRSRKRTASTSSNILSLSDIDNPVAKITDSDIPEALEFVEVEETKKPKKKTSKAKGHGRKLADVTNLSRGSRELASLLPTIVEKPSFTPRPMQQEMAITYEFLFKGIDQEDVAYLQQRYEELLQDDSMQTYWLHDTHWVEHTHTLIPNPVPPKKKRRHMTDVATTMHTTGAARTEGYYKISHHEKSGYLRHARGVQESQNADSDGPRLVFDPEVVKKKAEKSREARSESRRWQNVLSSMGEDCGDLLKFNQLKFRKKSLHFCRSGIHDWGLFALEPIAADEMVVEYVGQVIRQTVADQRERRYEAMGLGSSYLFRIDHDTIIDATKDGNMARFINHSCNPNCYAKIINVDALKKIVIYSRREIKVNEEVTYDYKFPIEDKKIPCFCGASGCRGSLN</sequence>
<dbReference type="SMART" id="SM00508">
    <property type="entry name" value="PostSET"/>
    <property type="match status" value="1"/>
</dbReference>
<feature type="compositionally biased region" description="Basic and acidic residues" evidence="14">
    <location>
        <begin position="413"/>
        <end position="458"/>
    </location>
</feature>
<dbReference type="SMART" id="SM00317">
    <property type="entry name" value="SET"/>
    <property type="match status" value="1"/>
</dbReference>
<evidence type="ECO:0000256" key="3">
    <source>
        <dbReference type="ARBA" id="ARBA00022603"/>
    </source>
</evidence>
<feature type="region of interest" description="Disordered" evidence="14">
    <location>
        <begin position="915"/>
        <end position="1126"/>
    </location>
</feature>
<dbReference type="SUPFAM" id="SSF82199">
    <property type="entry name" value="SET domain"/>
    <property type="match status" value="1"/>
</dbReference>
<feature type="compositionally biased region" description="Acidic residues" evidence="14">
    <location>
        <begin position="973"/>
        <end position="1028"/>
    </location>
</feature>
<feature type="compositionally biased region" description="Polar residues" evidence="14">
    <location>
        <begin position="271"/>
        <end position="282"/>
    </location>
</feature>
<comment type="catalytic activity">
    <reaction evidence="12">
        <text>N(6)-methyl-L-lysyl(4)-[histone H3] + S-adenosyl-L-methionine = N(6),N(6)-dimethyl-L-lysyl(4)-[histone H3] + S-adenosyl-L-homocysteine + H(+)</text>
        <dbReference type="Rhea" id="RHEA:60268"/>
        <dbReference type="Rhea" id="RHEA-COMP:15540"/>
        <dbReference type="Rhea" id="RHEA-COMP:15543"/>
        <dbReference type="ChEBI" id="CHEBI:15378"/>
        <dbReference type="ChEBI" id="CHEBI:57856"/>
        <dbReference type="ChEBI" id="CHEBI:59789"/>
        <dbReference type="ChEBI" id="CHEBI:61929"/>
        <dbReference type="ChEBI" id="CHEBI:61976"/>
    </reaction>
</comment>
<comment type="subcellular location">
    <subcellularLocation>
        <location evidence="1">Nucleus</location>
    </subcellularLocation>
</comment>
<evidence type="ECO:0000256" key="10">
    <source>
        <dbReference type="ARBA" id="ARBA00023242"/>
    </source>
</evidence>
<evidence type="ECO:0000256" key="5">
    <source>
        <dbReference type="ARBA" id="ARBA00022691"/>
    </source>
</evidence>
<evidence type="ECO:0000256" key="2">
    <source>
        <dbReference type="ARBA" id="ARBA00012182"/>
    </source>
</evidence>
<feature type="compositionally biased region" description="Basic and acidic residues" evidence="14">
    <location>
        <begin position="204"/>
        <end position="213"/>
    </location>
</feature>
<protein>
    <recommendedName>
        <fullName evidence="2">[histone H3]-lysine(4) N-trimethyltransferase</fullName>
        <ecNumber evidence="2">2.1.1.354</ecNumber>
    </recommendedName>
</protein>
<feature type="region of interest" description="Disordered" evidence="14">
    <location>
        <begin position="270"/>
        <end position="289"/>
    </location>
</feature>
<feature type="compositionally biased region" description="Polar residues" evidence="14">
    <location>
        <begin position="1051"/>
        <end position="1060"/>
    </location>
</feature>
<feature type="compositionally biased region" description="Basic residues" evidence="14">
    <location>
        <begin position="1315"/>
        <end position="1328"/>
    </location>
</feature>
<keyword evidence="10" id="KW-0539">Nucleus</keyword>
<evidence type="ECO:0000259" key="15">
    <source>
        <dbReference type="PROSITE" id="PS50280"/>
    </source>
</evidence>
<feature type="region of interest" description="Disordered" evidence="14">
    <location>
        <begin position="189"/>
        <end position="258"/>
    </location>
</feature>
<evidence type="ECO:0000256" key="1">
    <source>
        <dbReference type="ARBA" id="ARBA00004123"/>
    </source>
</evidence>
<dbReference type="GO" id="GO:0032259">
    <property type="term" value="P:methylation"/>
    <property type="evidence" value="ECO:0007669"/>
    <property type="project" value="UniProtKB-KW"/>
</dbReference>
<dbReference type="SMART" id="SM01291">
    <property type="entry name" value="N-SET"/>
    <property type="match status" value="1"/>
</dbReference>
<feature type="region of interest" description="Disordered" evidence="14">
    <location>
        <begin position="716"/>
        <end position="741"/>
    </location>
</feature>
<dbReference type="Pfam" id="PF11764">
    <property type="entry name" value="N-SET"/>
    <property type="match status" value="1"/>
</dbReference>
<dbReference type="FunFam" id="2.170.270.10:FF:000010">
    <property type="entry name" value="Histone-lysine N-methyltransferase"/>
    <property type="match status" value="1"/>
</dbReference>
<feature type="domain" description="Post-SET" evidence="16">
    <location>
        <begin position="1649"/>
        <end position="1665"/>
    </location>
</feature>
<evidence type="ECO:0000256" key="11">
    <source>
        <dbReference type="ARBA" id="ARBA00047571"/>
    </source>
</evidence>
<dbReference type="EMBL" id="JAODUO010001790">
    <property type="protein sequence ID" value="KAK2158529.1"/>
    <property type="molecule type" value="Genomic_DNA"/>
</dbReference>
<feature type="compositionally biased region" description="Basic and acidic residues" evidence="14">
    <location>
        <begin position="465"/>
        <end position="485"/>
    </location>
</feature>
<dbReference type="GO" id="GO:0140999">
    <property type="term" value="F:histone H3K4 trimethyltransferase activity"/>
    <property type="evidence" value="ECO:0007669"/>
    <property type="project" value="UniProtKB-EC"/>
</dbReference>
<dbReference type="InterPro" id="IPR024657">
    <property type="entry name" value="COMPASS_Set1_N-SET"/>
</dbReference>
<evidence type="ECO:0000256" key="4">
    <source>
        <dbReference type="ARBA" id="ARBA00022679"/>
    </source>
</evidence>
<feature type="region of interest" description="Disordered" evidence="14">
    <location>
        <begin position="1312"/>
        <end position="1331"/>
    </location>
</feature>
<keyword evidence="7" id="KW-0694">RNA-binding</keyword>
<comment type="catalytic activity">
    <reaction evidence="11">
        <text>L-lysyl(4)-[histone H3] + 3 S-adenosyl-L-methionine = N(6),N(6),N(6)-trimethyl-L-lysyl(4)-[histone H3] + 3 S-adenosyl-L-homocysteine + 3 H(+)</text>
        <dbReference type="Rhea" id="RHEA:60260"/>
        <dbReference type="Rhea" id="RHEA-COMP:15537"/>
        <dbReference type="Rhea" id="RHEA-COMP:15547"/>
        <dbReference type="ChEBI" id="CHEBI:15378"/>
        <dbReference type="ChEBI" id="CHEBI:29969"/>
        <dbReference type="ChEBI" id="CHEBI:57856"/>
        <dbReference type="ChEBI" id="CHEBI:59789"/>
        <dbReference type="ChEBI" id="CHEBI:61961"/>
        <dbReference type="EC" id="2.1.1.354"/>
    </reaction>
</comment>
<dbReference type="InterPro" id="IPR012677">
    <property type="entry name" value="Nucleotide-bd_a/b_plait_sf"/>
</dbReference>
<evidence type="ECO:0000256" key="13">
    <source>
        <dbReference type="ARBA" id="ARBA00049129"/>
    </source>
</evidence>
<dbReference type="InterPro" id="IPR001214">
    <property type="entry name" value="SET_dom"/>
</dbReference>
<dbReference type="PANTHER" id="PTHR45814">
    <property type="entry name" value="HISTONE-LYSINE N-METHYLTRANSFERASE SETD1"/>
    <property type="match status" value="1"/>
</dbReference>
<organism evidence="17 18">
    <name type="scientific">Ridgeia piscesae</name>
    <name type="common">Tubeworm</name>
    <dbReference type="NCBI Taxonomy" id="27915"/>
    <lineage>
        <taxon>Eukaryota</taxon>
        <taxon>Metazoa</taxon>
        <taxon>Spiralia</taxon>
        <taxon>Lophotrochozoa</taxon>
        <taxon>Annelida</taxon>
        <taxon>Polychaeta</taxon>
        <taxon>Sedentaria</taxon>
        <taxon>Canalipalpata</taxon>
        <taxon>Sabellida</taxon>
        <taxon>Siboglinidae</taxon>
        <taxon>Ridgeia</taxon>
    </lineage>
</organism>
<dbReference type="InterPro" id="IPR037841">
    <property type="entry name" value="SET_SETD1A/B"/>
</dbReference>
<evidence type="ECO:0000256" key="6">
    <source>
        <dbReference type="ARBA" id="ARBA00022853"/>
    </source>
</evidence>
<dbReference type="Pfam" id="PF00076">
    <property type="entry name" value="RRM_1"/>
    <property type="match status" value="1"/>
</dbReference>
<feature type="compositionally biased region" description="Pro residues" evidence="14">
    <location>
        <begin position="619"/>
        <end position="642"/>
    </location>
</feature>
<dbReference type="Gene3D" id="3.30.70.330">
    <property type="match status" value="1"/>
</dbReference>
<keyword evidence="4" id="KW-0808">Transferase</keyword>
<dbReference type="PROSITE" id="PS50280">
    <property type="entry name" value="SET"/>
    <property type="match status" value="1"/>
</dbReference>
<dbReference type="InterPro" id="IPR000504">
    <property type="entry name" value="RRM_dom"/>
</dbReference>
<feature type="compositionally biased region" description="Basic and acidic residues" evidence="14">
    <location>
        <begin position="1037"/>
        <end position="1050"/>
    </location>
</feature>
<keyword evidence="5" id="KW-0949">S-adenosyl-L-methionine</keyword>
<dbReference type="InterPro" id="IPR046341">
    <property type="entry name" value="SET_dom_sf"/>
</dbReference>
<evidence type="ECO:0000313" key="17">
    <source>
        <dbReference type="EMBL" id="KAK2158529.1"/>
    </source>
</evidence>
<dbReference type="CDD" id="cd19169">
    <property type="entry name" value="SET_SETD1"/>
    <property type="match status" value="1"/>
</dbReference>
<comment type="caution">
    <text evidence="17">The sequence shown here is derived from an EMBL/GenBank/DDBJ whole genome shotgun (WGS) entry which is preliminary data.</text>
</comment>
<evidence type="ECO:0000256" key="7">
    <source>
        <dbReference type="ARBA" id="ARBA00022884"/>
    </source>
</evidence>
<feature type="compositionally biased region" description="Polar residues" evidence="14">
    <location>
        <begin position="1221"/>
        <end position="1233"/>
    </location>
</feature>
<evidence type="ECO:0000256" key="9">
    <source>
        <dbReference type="ARBA" id="ARBA00023163"/>
    </source>
</evidence>
<feature type="compositionally biased region" description="Basic and acidic residues" evidence="14">
    <location>
        <begin position="369"/>
        <end position="393"/>
    </location>
</feature>
<proteinExistence type="predicted"/>
<feature type="region of interest" description="Disordered" evidence="14">
    <location>
        <begin position="351"/>
        <end position="655"/>
    </location>
</feature>
<feature type="compositionally biased region" description="Basic and acidic residues" evidence="14">
    <location>
        <begin position="1093"/>
        <end position="1116"/>
    </location>
</feature>
<evidence type="ECO:0000259" key="16">
    <source>
        <dbReference type="PROSITE" id="PS50868"/>
    </source>
</evidence>
<keyword evidence="6" id="KW-0156">Chromatin regulator</keyword>
<dbReference type="PROSITE" id="PS50868">
    <property type="entry name" value="POST_SET"/>
    <property type="match status" value="1"/>
</dbReference>
<evidence type="ECO:0000256" key="8">
    <source>
        <dbReference type="ARBA" id="ARBA00023015"/>
    </source>
</evidence>
<feature type="compositionally biased region" description="Basic and acidic residues" evidence="14">
    <location>
        <begin position="1482"/>
        <end position="1500"/>
    </location>
</feature>
<feature type="compositionally biased region" description="Basic and acidic residues" evidence="14">
    <location>
        <begin position="962"/>
        <end position="972"/>
    </location>
</feature>
<feature type="compositionally biased region" description="Pro residues" evidence="14">
    <location>
        <begin position="507"/>
        <end position="563"/>
    </location>
</feature>
<keyword evidence="18" id="KW-1185">Reference proteome</keyword>
<reference evidence="17" key="1">
    <citation type="journal article" date="2023" name="Mol. Biol. Evol.">
        <title>Third-Generation Sequencing Reveals the Adaptive Role of the Epigenome in Three Deep-Sea Polychaetes.</title>
        <authorList>
            <person name="Perez M."/>
            <person name="Aroh O."/>
            <person name="Sun Y."/>
            <person name="Lan Y."/>
            <person name="Juniper S.K."/>
            <person name="Young C.R."/>
            <person name="Angers B."/>
            <person name="Qian P.Y."/>
        </authorList>
    </citation>
    <scope>NUCLEOTIDE SEQUENCE</scope>
    <source>
        <strain evidence="17">R07B-5</strain>
    </source>
</reference>
<dbReference type="InterPro" id="IPR035979">
    <property type="entry name" value="RBD_domain_sf"/>
</dbReference>
<dbReference type="SMART" id="SM00360">
    <property type="entry name" value="RRM"/>
    <property type="match status" value="1"/>
</dbReference>
<feature type="compositionally biased region" description="Pro residues" evidence="14">
    <location>
        <begin position="490"/>
        <end position="499"/>
    </location>
</feature>
<dbReference type="EC" id="2.1.1.354" evidence="2"/>
<keyword evidence="3" id="KW-0489">Methyltransferase</keyword>
<comment type="catalytic activity">
    <reaction evidence="13">
        <text>N(6),N(6)-dimethyl-L-lysyl(4)-[histone H3] + S-adenosyl-L-methionine = N(6),N(6),N(6)-trimethyl-L-lysyl(4)-[histone H3] + S-adenosyl-L-homocysteine + H(+)</text>
        <dbReference type="Rhea" id="RHEA:60272"/>
        <dbReference type="Rhea" id="RHEA-COMP:15537"/>
        <dbReference type="Rhea" id="RHEA-COMP:15540"/>
        <dbReference type="ChEBI" id="CHEBI:15378"/>
        <dbReference type="ChEBI" id="CHEBI:57856"/>
        <dbReference type="ChEBI" id="CHEBI:59789"/>
        <dbReference type="ChEBI" id="CHEBI:61961"/>
        <dbReference type="ChEBI" id="CHEBI:61976"/>
    </reaction>
</comment>
<feature type="region of interest" description="Disordered" evidence="14">
    <location>
        <begin position="1465"/>
        <end position="1500"/>
    </location>
</feature>
<keyword evidence="9" id="KW-0804">Transcription</keyword>
<dbReference type="SUPFAM" id="SSF54928">
    <property type="entry name" value="RNA-binding domain, RBD"/>
    <property type="match status" value="1"/>
</dbReference>
<evidence type="ECO:0000256" key="14">
    <source>
        <dbReference type="SAM" id="MobiDB-lite"/>
    </source>
</evidence>
<keyword evidence="8" id="KW-0805">Transcription regulation</keyword>
<gene>
    <name evidence="17" type="ORF">NP493_1791g00006</name>
</gene>
<evidence type="ECO:0000256" key="12">
    <source>
        <dbReference type="ARBA" id="ARBA00047583"/>
    </source>
</evidence>
<dbReference type="InterPro" id="IPR044570">
    <property type="entry name" value="Set1-like"/>
</dbReference>
<evidence type="ECO:0000313" key="18">
    <source>
        <dbReference type="Proteomes" id="UP001209878"/>
    </source>
</evidence>
<dbReference type="PANTHER" id="PTHR45814:SF2">
    <property type="entry name" value="HISTONE-LYSINE N-METHYLTRANSFERASE SETD1"/>
    <property type="match status" value="1"/>
</dbReference>
<feature type="domain" description="SET" evidence="15">
    <location>
        <begin position="1526"/>
        <end position="1643"/>
    </location>
</feature>